<dbReference type="AlphaFoldDB" id="A0A246HL68"/>
<reference evidence="2 3" key="1">
    <citation type="submission" date="2017-06" db="EMBL/GenBank/DDBJ databases">
        <authorList>
            <person name="Kim H.J."/>
            <person name="Triplett B.A."/>
        </authorList>
    </citation>
    <scope>NUCLEOTIDE SEQUENCE [LARGE SCALE GENOMIC DNA]</scope>
    <source>
        <strain evidence="2 3">13146</strain>
    </source>
</reference>
<keyword evidence="1" id="KW-0812">Transmembrane</keyword>
<gene>
    <name evidence="2" type="ORF">CEE60_12715</name>
</gene>
<feature type="transmembrane region" description="Helical" evidence="1">
    <location>
        <begin position="140"/>
        <end position="159"/>
    </location>
</feature>
<protein>
    <submittedName>
        <fullName evidence="2">Uncharacterized protein</fullName>
    </submittedName>
</protein>
<feature type="transmembrane region" description="Helical" evidence="1">
    <location>
        <begin position="15"/>
        <end position="37"/>
    </location>
</feature>
<dbReference type="Proteomes" id="UP000198157">
    <property type="component" value="Unassembled WGS sequence"/>
</dbReference>
<proteinExistence type="predicted"/>
<dbReference type="EMBL" id="NIVS01000031">
    <property type="protein sequence ID" value="OWQ52405.1"/>
    <property type="molecule type" value="Genomic_DNA"/>
</dbReference>
<organism evidence="2 3">
    <name type="scientific">Stenotrophomonas maltophilia</name>
    <name type="common">Pseudomonas maltophilia</name>
    <name type="synonym">Xanthomonas maltophilia</name>
    <dbReference type="NCBI Taxonomy" id="40324"/>
    <lineage>
        <taxon>Bacteria</taxon>
        <taxon>Pseudomonadati</taxon>
        <taxon>Pseudomonadota</taxon>
        <taxon>Gammaproteobacteria</taxon>
        <taxon>Lysobacterales</taxon>
        <taxon>Lysobacteraceae</taxon>
        <taxon>Stenotrophomonas</taxon>
        <taxon>Stenotrophomonas maltophilia group</taxon>
    </lineage>
</organism>
<evidence type="ECO:0000313" key="3">
    <source>
        <dbReference type="Proteomes" id="UP000198157"/>
    </source>
</evidence>
<evidence type="ECO:0000256" key="1">
    <source>
        <dbReference type="SAM" id="Phobius"/>
    </source>
</evidence>
<feature type="transmembrane region" description="Helical" evidence="1">
    <location>
        <begin position="171"/>
        <end position="189"/>
    </location>
</feature>
<accession>A0A246HL68</accession>
<keyword evidence="1" id="KW-1133">Transmembrane helix</keyword>
<feature type="transmembrane region" description="Helical" evidence="1">
    <location>
        <begin position="43"/>
        <end position="65"/>
    </location>
</feature>
<name>A0A246HL68_STEMA</name>
<comment type="caution">
    <text evidence="2">The sequence shown here is derived from an EMBL/GenBank/DDBJ whole genome shotgun (WGS) entry which is preliminary data.</text>
</comment>
<feature type="transmembrane region" description="Helical" evidence="1">
    <location>
        <begin position="112"/>
        <end position="133"/>
    </location>
</feature>
<feature type="transmembrane region" description="Helical" evidence="1">
    <location>
        <begin position="86"/>
        <end position="106"/>
    </location>
</feature>
<sequence>MATYSDQSMTMWKPAALPIGAFLAAAIWGAAAMVPFAPASEEMMFWIPVSIALTSAAAALVVAMMQDIILVAVKRWPLFVKFYPTLCLEPLPFAFLPIVLSLAGIAEFGPAMLSAALLLIGFSFAETLFAAALHRARATPTAVVISMQCAALVFAVYMYKKGIQANVSDISWPWFASSVTAMSLFSFLVGRYWANLLRDAEVGFSPLLKWVLVTFIAEGSTSEWSRWRLKQPIKQRRPPGLRSKPRRK</sequence>
<keyword evidence="1" id="KW-0472">Membrane</keyword>
<evidence type="ECO:0000313" key="2">
    <source>
        <dbReference type="EMBL" id="OWQ52405.1"/>
    </source>
</evidence>